<gene>
    <name evidence="1" type="ORF">PV04_08272</name>
</gene>
<evidence type="ECO:0000313" key="1">
    <source>
        <dbReference type="EMBL" id="KIW66065.1"/>
    </source>
</evidence>
<protein>
    <submittedName>
        <fullName evidence="1">Uncharacterized protein</fullName>
    </submittedName>
</protein>
<dbReference type="AlphaFoldDB" id="A0A0D2FH44"/>
<reference evidence="1 2" key="1">
    <citation type="submission" date="2015-01" db="EMBL/GenBank/DDBJ databases">
        <title>The Genome Sequence of Capronia semiimmersa CBS27337.</title>
        <authorList>
            <consortium name="The Broad Institute Genomics Platform"/>
            <person name="Cuomo C."/>
            <person name="de Hoog S."/>
            <person name="Gorbushina A."/>
            <person name="Stielow B."/>
            <person name="Teixiera M."/>
            <person name="Abouelleil A."/>
            <person name="Chapman S.B."/>
            <person name="Priest M."/>
            <person name="Young S.K."/>
            <person name="Wortman J."/>
            <person name="Nusbaum C."/>
            <person name="Birren B."/>
        </authorList>
    </citation>
    <scope>NUCLEOTIDE SEQUENCE [LARGE SCALE GENOMIC DNA]</scope>
    <source>
        <strain evidence="1 2">CBS 27337</strain>
    </source>
</reference>
<sequence length="129" mass="14160">MPDRIDVSNTLAPPATAVRAVGSVTKWPKITPNTARGDIPLRTRVLDLLNDCENTQAYIRTKPKTRAPNEWVRAFVENASGVLSSMICCADPQVLDSLVRIEALLNQVVEQASRVDDRPEGQTIASESF</sequence>
<accession>A0A0D2FH44</accession>
<proteinExistence type="predicted"/>
<evidence type="ECO:0000313" key="2">
    <source>
        <dbReference type="Proteomes" id="UP000054266"/>
    </source>
</evidence>
<keyword evidence="2" id="KW-1185">Reference proteome</keyword>
<organism evidence="1 2">
    <name type="scientific">Phialophora macrospora</name>
    <dbReference type="NCBI Taxonomy" id="1851006"/>
    <lineage>
        <taxon>Eukaryota</taxon>
        <taxon>Fungi</taxon>
        <taxon>Dikarya</taxon>
        <taxon>Ascomycota</taxon>
        <taxon>Pezizomycotina</taxon>
        <taxon>Eurotiomycetes</taxon>
        <taxon>Chaetothyriomycetidae</taxon>
        <taxon>Chaetothyriales</taxon>
        <taxon>Herpotrichiellaceae</taxon>
        <taxon>Phialophora</taxon>
    </lineage>
</organism>
<dbReference type="EMBL" id="KN846960">
    <property type="protein sequence ID" value="KIW66065.1"/>
    <property type="molecule type" value="Genomic_DNA"/>
</dbReference>
<dbReference type="Proteomes" id="UP000054266">
    <property type="component" value="Unassembled WGS sequence"/>
</dbReference>
<dbReference type="HOGENOM" id="CLU_1948576_0_0_1"/>
<name>A0A0D2FH44_9EURO</name>